<evidence type="ECO:0000256" key="1">
    <source>
        <dbReference type="SAM" id="Phobius"/>
    </source>
</evidence>
<proteinExistence type="predicted"/>
<keyword evidence="1" id="KW-0812">Transmembrane</keyword>
<keyword evidence="3" id="KW-1185">Reference proteome</keyword>
<feature type="transmembrane region" description="Helical" evidence="1">
    <location>
        <begin position="26"/>
        <end position="48"/>
    </location>
</feature>
<dbReference type="STRING" id="1395571.TMS3_0107010"/>
<evidence type="ECO:0000313" key="2">
    <source>
        <dbReference type="EMBL" id="KFX71667.1"/>
    </source>
</evidence>
<comment type="caution">
    <text evidence="2">The sequence shown here is derived from an EMBL/GenBank/DDBJ whole genome shotgun (WGS) entry which is preliminary data.</text>
</comment>
<dbReference type="AlphaFoldDB" id="A0A0A1YP11"/>
<reference evidence="2 3" key="1">
    <citation type="journal article" date="2014" name="Genome Announc.">
        <title>Draft Genome Sequence of Petroleum Oil-Degrading Marine Bacterium Pseudomonas taeanensis Strain MS-3, Isolated from a Crude Oil-Contaminated Seashore.</title>
        <authorList>
            <person name="Lee S.Y."/>
            <person name="Kim S.H."/>
            <person name="Lee D.G."/>
            <person name="Shin S."/>
            <person name="Yun S.H."/>
            <person name="Choi C.W."/>
            <person name="Chung Y.H."/>
            <person name="Choi J.S."/>
            <person name="Kahng H.Y."/>
            <person name="Kim S.I."/>
        </authorList>
    </citation>
    <scope>NUCLEOTIDE SEQUENCE [LARGE SCALE GENOMIC DNA]</scope>
    <source>
        <strain evidence="2 3">MS-3</strain>
    </source>
</reference>
<sequence>MTERHRQQVAEREGCYLLRGSAGGQIPALFGVLAGFFEALLAQLVGLLDLQFELRHLLLSLLRLLGLQRGSGGGFAKAAAGQDEQDGEGHYGGDAAHNQLLFDWAATLAMR</sequence>
<keyword evidence="1" id="KW-0472">Membrane</keyword>
<organism evidence="2 3">
    <name type="scientific">Pseudomonas taeanensis MS-3</name>
    <dbReference type="NCBI Taxonomy" id="1395571"/>
    <lineage>
        <taxon>Bacteria</taxon>
        <taxon>Pseudomonadati</taxon>
        <taxon>Pseudomonadota</taxon>
        <taxon>Gammaproteobacteria</taxon>
        <taxon>Pseudomonadales</taxon>
        <taxon>Pseudomonadaceae</taxon>
        <taxon>Pseudomonas</taxon>
    </lineage>
</organism>
<dbReference type="EMBL" id="AWSQ01000001">
    <property type="protein sequence ID" value="KFX71667.1"/>
    <property type="molecule type" value="Genomic_DNA"/>
</dbReference>
<gene>
    <name evidence="2" type="ORF">TMS3_0107010</name>
</gene>
<keyword evidence="1" id="KW-1133">Transmembrane helix</keyword>
<dbReference type="Proteomes" id="UP000030063">
    <property type="component" value="Unassembled WGS sequence"/>
</dbReference>
<evidence type="ECO:0000313" key="3">
    <source>
        <dbReference type="Proteomes" id="UP000030063"/>
    </source>
</evidence>
<name>A0A0A1YP11_9PSED</name>
<protein>
    <submittedName>
        <fullName evidence="2">Uncharacterized protein</fullName>
    </submittedName>
</protein>
<accession>A0A0A1YP11</accession>